<gene>
    <name evidence="1" type="ORF">NM688_g1503</name>
</gene>
<dbReference type="EMBL" id="JANHOG010000162">
    <property type="protein sequence ID" value="KAJ3557383.1"/>
    <property type="molecule type" value="Genomic_DNA"/>
</dbReference>
<dbReference type="Proteomes" id="UP001148662">
    <property type="component" value="Unassembled WGS sequence"/>
</dbReference>
<name>A0ACC1TBF3_9APHY</name>
<reference evidence="1" key="1">
    <citation type="submission" date="2022-07" db="EMBL/GenBank/DDBJ databases">
        <title>Genome Sequence of Phlebia brevispora.</title>
        <authorList>
            <person name="Buettner E."/>
        </authorList>
    </citation>
    <scope>NUCLEOTIDE SEQUENCE</scope>
    <source>
        <strain evidence="1">MPL23</strain>
    </source>
</reference>
<evidence type="ECO:0000313" key="1">
    <source>
        <dbReference type="EMBL" id="KAJ3557383.1"/>
    </source>
</evidence>
<comment type="caution">
    <text evidence="1">The sequence shown here is derived from an EMBL/GenBank/DDBJ whole genome shotgun (WGS) entry which is preliminary data.</text>
</comment>
<keyword evidence="2" id="KW-1185">Reference proteome</keyword>
<organism evidence="1 2">
    <name type="scientific">Phlebia brevispora</name>
    <dbReference type="NCBI Taxonomy" id="194682"/>
    <lineage>
        <taxon>Eukaryota</taxon>
        <taxon>Fungi</taxon>
        <taxon>Dikarya</taxon>
        <taxon>Basidiomycota</taxon>
        <taxon>Agaricomycotina</taxon>
        <taxon>Agaricomycetes</taxon>
        <taxon>Polyporales</taxon>
        <taxon>Meruliaceae</taxon>
        <taxon>Phlebia</taxon>
    </lineage>
</organism>
<protein>
    <submittedName>
        <fullName evidence="1">Uncharacterized protein</fullName>
    </submittedName>
</protein>
<proteinExistence type="predicted"/>
<evidence type="ECO:0000313" key="2">
    <source>
        <dbReference type="Proteomes" id="UP001148662"/>
    </source>
</evidence>
<sequence>MDSSDRNYSSLSEFENLSDSDWLDVASSRASEDDDSLAGFEDSDREDIDGRPESRHSFTSYSSSRDEVVAWEGLIDDGSDLEAPLTIPDRSELNSSLNTDVARPDTPDEDDDPEDERVKAALDQSMMSTLSSSRSNSLANSMQASMGNSTRLRLSFPDPTTSKPESLTTSYEKLSRSKTKEHTTSSATVYADIVTAEPAADPGMHPTPAVLADNASEEEDLMIAASRVKPDLRVVLYGASPLAKDSLVQMLLNKLARGTGQIRAQTVHEAPRVVSYLYNARESKIWKSPLRSICVVDKTGLAQSRTFLEPDCPSLAVVFLPCFDDISVFDHTLYLPVMISSPLTVVDLLTTTDYLLEAEQQWEDTGIPSDKLTSLSQLSAPVVDQETLESASPAQIHQAFRPLIPTSVRKSATQVSAYALSIMAVLSIVLGYVVHGCIDSQSSLHKMVVGHNSGKVLPPTWWAASHTLTIEANKSSPVPLLSMSPPGTAMSASSLKDFAVAVFNPATLTAVPVLSDPQPVASSSSPTPSSSHVANDAPSECDCGCGLLTWPGKTDVMVRPSASSSALSSYGNGAKSVSVISAQHYPIHASKDKGKARETVPDADTSLYALSTRLVTSLSEYFDFDFAAAKKETDKNLQDLMDACDHLMQVIARQTAMIWEQSRGTVNVLRGGLRERNEHARMRARQVREAGVQWLTSVHDIIKEHAEVANRNAKTIKEKLAQGEHVGKASKAWEDVLSSKTMRKLAREGRRYVRKERKHAKEEEKRSKLEQKLAEKEKKVKARLEKKLEKQEKKQAKRMQRFLRAAERAGF</sequence>
<accession>A0ACC1TBF3</accession>